<comment type="caution">
    <text evidence="5">The sequence shown here is derived from an EMBL/GenBank/DDBJ whole genome shotgun (WGS) entry which is preliminary data.</text>
</comment>
<keyword evidence="3 5" id="KW-0067">ATP-binding</keyword>
<evidence type="ECO:0000259" key="4">
    <source>
        <dbReference type="PROSITE" id="PS50893"/>
    </source>
</evidence>
<evidence type="ECO:0000256" key="2">
    <source>
        <dbReference type="ARBA" id="ARBA00022741"/>
    </source>
</evidence>
<dbReference type="PANTHER" id="PTHR42781">
    <property type="entry name" value="SPERMIDINE/PUTRESCINE IMPORT ATP-BINDING PROTEIN POTA"/>
    <property type="match status" value="1"/>
</dbReference>
<dbReference type="InterPro" id="IPR003593">
    <property type="entry name" value="AAA+_ATPase"/>
</dbReference>
<dbReference type="SMART" id="SM00382">
    <property type="entry name" value="AAA"/>
    <property type="match status" value="1"/>
</dbReference>
<dbReference type="InterPro" id="IPR013611">
    <property type="entry name" value="Transp-assoc_OB_typ2"/>
</dbReference>
<dbReference type="PROSITE" id="PS00211">
    <property type="entry name" value="ABC_TRANSPORTER_1"/>
    <property type="match status" value="1"/>
</dbReference>
<evidence type="ECO:0000313" key="5">
    <source>
        <dbReference type="EMBL" id="MBD1598694.1"/>
    </source>
</evidence>
<dbReference type="Gene3D" id="3.40.50.300">
    <property type="entry name" value="P-loop containing nucleotide triphosphate hydrolases"/>
    <property type="match status" value="1"/>
</dbReference>
<keyword evidence="6" id="KW-1185">Reference proteome</keyword>
<keyword evidence="2" id="KW-0547">Nucleotide-binding</keyword>
<dbReference type="PANTHER" id="PTHR42781:SF4">
    <property type="entry name" value="SPERMIDINE_PUTRESCINE IMPORT ATP-BINDING PROTEIN POTA"/>
    <property type="match status" value="1"/>
</dbReference>
<protein>
    <submittedName>
        <fullName evidence="5">ABC transporter ATP-binding protein</fullName>
    </submittedName>
</protein>
<dbReference type="PROSITE" id="PS50893">
    <property type="entry name" value="ABC_TRANSPORTER_2"/>
    <property type="match status" value="1"/>
</dbReference>
<feature type="domain" description="ABC transporter" evidence="4">
    <location>
        <begin position="5"/>
        <end position="235"/>
    </location>
</feature>
<dbReference type="Proteomes" id="UP000805841">
    <property type="component" value="Unassembled WGS sequence"/>
</dbReference>
<dbReference type="InterPro" id="IPR050093">
    <property type="entry name" value="ABC_SmlMolc_Importer"/>
</dbReference>
<evidence type="ECO:0000256" key="3">
    <source>
        <dbReference type="ARBA" id="ARBA00022840"/>
    </source>
</evidence>
<proteinExistence type="predicted"/>
<accession>A0ABR7YZU1</accession>
<name>A0ABR7YZU1_9PSED</name>
<keyword evidence="1" id="KW-0813">Transport</keyword>
<dbReference type="InterPro" id="IPR008995">
    <property type="entry name" value="Mo/tungstate-bd_C_term_dom"/>
</dbReference>
<dbReference type="Pfam" id="PF08402">
    <property type="entry name" value="TOBE_2"/>
    <property type="match status" value="1"/>
</dbReference>
<evidence type="ECO:0000256" key="1">
    <source>
        <dbReference type="ARBA" id="ARBA00022448"/>
    </source>
</evidence>
<organism evidence="5 6">
    <name type="scientific">Pseudomonas typographi</name>
    <dbReference type="NCBI Taxonomy" id="2715964"/>
    <lineage>
        <taxon>Bacteria</taxon>
        <taxon>Pseudomonadati</taxon>
        <taxon>Pseudomonadota</taxon>
        <taxon>Gammaproteobacteria</taxon>
        <taxon>Pseudomonadales</taxon>
        <taxon>Pseudomonadaceae</taxon>
        <taxon>Pseudomonas</taxon>
    </lineage>
</organism>
<dbReference type="EMBL" id="JAAOCA010000008">
    <property type="protein sequence ID" value="MBD1598694.1"/>
    <property type="molecule type" value="Genomic_DNA"/>
</dbReference>
<evidence type="ECO:0000313" key="6">
    <source>
        <dbReference type="Proteomes" id="UP000805841"/>
    </source>
</evidence>
<sequence>MSALLTLRGLACSYAGQPVVNGLSLALQPGEIGCLLGASGCGKTTTLRAIAGFETPTAGEITLAGECLAKPGYSLPAERRKVGMVFQDYALFPHLSVARNIAFGLRGHRSPSAVVSDWLERVNLQGLGERRPDELSGGQQQRVALARALAPEPRLLLLDEPFSNLDVELRRRLSLEVREVLKARGISALLVTHDQDEAFAVSDRVGVMRRGVLEQWATPHELYHCPATRYVATFVGQGYFLPGRVGQGELHTELGTFALPASMAHLPGETAQLLLRPEHLQAEPGGLPCTVRQRSFMGGHTAYRVITPQGTALEALVPSQVDAAVGTTLRLSRMAAPATVFHPAATATP</sequence>
<dbReference type="GO" id="GO:0005524">
    <property type="term" value="F:ATP binding"/>
    <property type="evidence" value="ECO:0007669"/>
    <property type="project" value="UniProtKB-KW"/>
</dbReference>
<gene>
    <name evidence="5" type="ORF">HAQ05_08245</name>
</gene>
<dbReference type="SUPFAM" id="SSF50331">
    <property type="entry name" value="MOP-like"/>
    <property type="match status" value="1"/>
</dbReference>
<dbReference type="InterPro" id="IPR003439">
    <property type="entry name" value="ABC_transporter-like_ATP-bd"/>
</dbReference>
<dbReference type="Gene3D" id="2.40.50.100">
    <property type="match status" value="1"/>
</dbReference>
<dbReference type="InterPro" id="IPR017871">
    <property type="entry name" value="ABC_transporter-like_CS"/>
</dbReference>
<dbReference type="SUPFAM" id="SSF52540">
    <property type="entry name" value="P-loop containing nucleoside triphosphate hydrolases"/>
    <property type="match status" value="1"/>
</dbReference>
<reference evidence="5 6" key="1">
    <citation type="journal article" date="2020" name="Insects">
        <title>Bacteria Belonging to Pseudomonas typographi sp. nov. from the Bark Beetle Ips typographus Have Genomic Potential to Aid in the Host Ecology.</title>
        <authorList>
            <person name="Peral-Aranega E."/>
            <person name="Saati-Santamaria Z."/>
            <person name="Kolarik M."/>
            <person name="Rivas R."/>
            <person name="Garcia-Fraile P."/>
        </authorList>
    </citation>
    <scope>NUCLEOTIDE SEQUENCE [LARGE SCALE GENOMIC DNA]</scope>
    <source>
        <strain evidence="5 6">CA3A</strain>
    </source>
</reference>
<dbReference type="RefSeq" id="WP_190419270.1">
    <property type="nucleotide sequence ID" value="NZ_JAAOCA010000008.1"/>
</dbReference>
<dbReference type="InterPro" id="IPR027417">
    <property type="entry name" value="P-loop_NTPase"/>
</dbReference>
<dbReference type="Pfam" id="PF00005">
    <property type="entry name" value="ABC_tran"/>
    <property type="match status" value="1"/>
</dbReference>